<name>A0ABQ5XVD7_9GAMM</name>
<keyword evidence="2" id="KW-1185">Reference proteome</keyword>
<gene>
    <name evidence="1" type="ORF">GCM10007901_32450</name>
</gene>
<evidence type="ECO:0000313" key="2">
    <source>
        <dbReference type="Proteomes" id="UP001156670"/>
    </source>
</evidence>
<organism evidence="1 2">
    <name type="scientific">Dyella acidisoli</name>
    <dbReference type="NCBI Taxonomy" id="1867834"/>
    <lineage>
        <taxon>Bacteria</taxon>
        <taxon>Pseudomonadati</taxon>
        <taxon>Pseudomonadota</taxon>
        <taxon>Gammaproteobacteria</taxon>
        <taxon>Lysobacterales</taxon>
        <taxon>Rhodanobacteraceae</taxon>
        <taxon>Dyella</taxon>
    </lineage>
</organism>
<evidence type="ECO:0000313" key="1">
    <source>
        <dbReference type="EMBL" id="GLQ94294.1"/>
    </source>
</evidence>
<proteinExistence type="predicted"/>
<dbReference type="Proteomes" id="UP001156670">
    <property type="component" value="Unassembled WGS sequence"/>
</dbReference>
<protein>
    <submittedName>
        <fullName evidence="1">Uncharacterized protein</fullName>
    </submittedName>
</protein>
<reference evidence="2" key="1">
    <citation type="journal article" date="2019" name="Int. J. Syst. Evol. Microbiol.">
        <title>The Global Catalogue of Microorganisms (GCM) 10K type strain sequencing project: providing services to taxonomists for standard genome sequencing and annotation.</title>
        <authorList>
            <consortium name="The Broad Institute Genomics Platform"/>
            <consortium name="The Broad Institute Genome Sequencing Center for Infectious Disease"/>
            <person name="Wu L."/>
            <person name="Ma J."/>
        </authorList>
    </citation>
    <scope>NUCLEOTIDE SEQUENCE [LARGE SCALE GENOMIC DNA]</scope>
    <source>
        <strain evidence="2">NBRC 111980</strain>
    </source>
</reference>
<comment type="caution">
    <text evidence="1">The sequence shown here is derived from an EMBL/GenBank/DDBJ whole genome shotgun (WGS) entry which is preliminary data.</text>
</comment>
<dbReference type="EMBL" id="BSOB01000037">
    <property type="protein sequence ID" value="GLQ94294.1"/>
    <property type="molecule type" value="Genomic_DNA"/>
</dbReference>
<sequence>MPKPCLGNASTVATTREMIWLGTSSEVRSPPAIPVNASRTLSSLSTKAGSDAVDAGAGPAAAWAIGCWITEDALAGTGAGAVEATLGDGLAGDSAGCMPRCTRYTPAATTATTTIMAAIQPPYEVCLILRFTMLPVSLVR</sequence>
<accession>A0ABQ5XVD7</accession>